<organism evidence="1 2">
    <name type="scientific">Paenibacillus gallinarum</name>
    <dbReference type="NCBI Taxonomy" id="2762232"/>
    <lineage>
        <taxon>Bacteria</taxon>
        <taxon>Bacillati</taxon>
        <taxon>Bacillota</taxon>
        <taxon>Bacilli</taxon>
        <taxon>Bacillales</taxon>
        <taxon>Paenibacillaceae</taxon>
        <taxon>Paenibacillus</taxon>
    </lineage>
</organism>
<dbReference type="Proteomes" id="UP000608071">
    <property type="component" value="Unassembled WGS sequence"/>
</dbReference>
<dbReference type="EMBL" id="JACSQL010000007">
    <property type="protein sequence ID" value="MBD7969531.1"/>
    <property type="molecule type" value="Genomic_DNA"/>
</dbReference>
<reference evidence="1 2" key="1">
    <citation type="submission" date="2020-08" db="EMBL/GenBank/DDBJ databases">
        <title>A Genomic Blueprint of the Chicken Gut Microbiome.</title>
        <authorList>
            <person name="Gilroy R."/>
            <person name="Ravi A."/>
            <person name="Getino M."/>
            <person name="Pursley I."/>
            <person name="Horton D.L."/>
            <person name="Alikhan N.-F."/>
            <person name="Baker D."/>
            <person name="Gharbi K."/>
            <person name="Hall N."/>
            <person name="Watson M."/>
            <person name="Adriaenssens E.M."/>
            <person name="Foster-Nyarko E."/>
            <person name="Jarju S."/>
            <person name="Secka A."/>
            <person name="Antonio M."/>
            <person name="Oren A."/>
            <person name="Chaudhuri R."/>
            <person name="La Ragione R.M."/>
            <person name="Hildebrand F."/>
            <person name="Pallen M.J."/>
        </authorList>
    </citation>
    <scope>NUCLEOTIDE SEQUENCE [LARGE SCALE GENOMIC DNA]</scope>
    <source>
        <strain evidence="1 2">Sa2BVA9</strain>
    </source>
</reference>
<keyword evidence="2" id="KW-1185">Reference proteome</keyword>
<sequence>MSMLHYLKEDRIIDQGEAALQVLDPEMNGIDSYVPEVEWTPAKQAKVRLDVLQGNGLMPFTNQVLFTPE</sequence>
<proteinExistence type="predicted"/>
<comment type="caution">
    <text evidence="1">The sequence shown here is derived from an EMBL/GenBank/DDBJ whole genome shotgun (WGS) entry which is preliminary data.</text>
</comment>
<evidence type="ECO:0000313" key="2">
    <source>
        <dbReference type="Proteomes" id="UP000608071"/>
    </source>
</evidence>
<gene>
    <name evidence="1" type="ORF">H9647_15815</name>
</gene>
<protein>
    <submittedName>
        <fullName evidence="1">Uncharacterized protein</fullName>
    </submittedName>
</protein>
<dbReference type="RefSeq" id="WP_191801674.1">
    <property type="nucleotide sequence ID" value="NZ_JACSQL010000007.1"/>
</dbReference>
<name>A0ABR8T1B7_9BACL</name>
<evidence type="ECO:0000313" key="1">
    <source>
        <dbReference type="EMBL" id="MBD7969531.1"/>
    </source>
</evidence>
<accession>A0ABR8T1B7</accession>